<keyword evidence="1" id="KW-0479">Metal-binding</keyword>
<evidence type="ECO:0000256" key="3">
    <source>
        <dbReference type="ARBA" id="ARBA00023004"/>
    </source>
</evidence>
<organism evidence="6 7">
    <name type="scientific">Acetobacter conturbans</name>
    <dbReference type="NCBI Taxonomy" id="1737472"/>
    <lineage>
        <taxon>Bacteria</taxon>
        <taxon>Pseudomonadati</taxon>
        <taxon>Pseudomonadota</taxon>
        <taxon>Alphaproteobacteria</taxon>
        <taxon>Acetobacterales</taxon>
        <taxon>Acetobacteraceae</taxon>
        <taxon>Acetobacter</taxon>
    </lineage>
</organism>
<evidence type="ECO:0000313" key="7">
    <source>
        <dbReference type="Proteomes" id="UP000631653"/>
    </source>
</evidence>
<comment type="caution">
    <text evidence="6">The sequence shown here is derived from an EMBL/GenBank/DDBJ whole genome shotgun (WGS) entry which is preliminary data.</text>
</comment>
<evidence type="ECO:0000256" key="2">
    <source>
        <dbReference type="ARBA" id="ARBA00022801"/>
    </source>
</evidence>
<evidence type="ECO:0000259" key="5">
    <source>
        <dbReference type="Pfam" id="PF00149"/>
    </source>
</evidence>
<dbReference type="EMBL" id="WOSY01000009">
    <property type="protein sequence ID" value="NHN89027.1"/>
    <property type="molecule type" value="Genomic_DNA"/>
</dbReference>
<keyword evidence="2" id="KW-0378">Hydrolase</keyword>
<evidence type="ECO:0000256" key="1">
    <source>
        <dbReference type="ARBA" id="ARBA00022723"/>
    </source>
</evidence>
<dbReference type="RefSeq" id="WP_173570354.1">
    <property type="nucleotide sequence ID" value="NZ_WOSY01000009.1"/>
</dbReference>
<proteinExistence type="inferred from homology"/>
<sequence length="306" mass="33305">MSAVLAHLSDPHLPLEGLPTPSELMNKRAISLLSWLGNRRRIHQSRPLAAVMRDIVAHQPDALAIAGDLTNLGTRAECLTAARWLRHTGFPRLVIPGNHDMLVAAPWEDGPGLWGIEGGLTDPDTPRVLRVGDVALIGINSGIPTLPFFASGCVSEAQQDKLATILRATGREGLCRIVMIHHPPRKDMVLWHKALRHADHFAQTVRRAGAEMVLHGHSHQGTVSTLPGCDIPVIGVTSASHRPGHRLDRAAGWNRITVEKADAATAWTLTVEARRLSPDGRLHTFRTWRFDRPVTGAANAFGEPAP</sequence>
<protein>
    <submittedName>
        <fullName evidence="6">Metallophosphoesterase</fullName>
    </submittedName>
</protein>
<dbReference type="PANTHER" id="PTHR42988:SF2">
    <property type="entry name" value="CYCLIC NUCLEOTIDE PHOSPHODIESTERASE CBUA0032-RELATED"/>
    <property type="match status" value="1"/>
</dbReference>
<dbReference type="SUPFAM" id="SSF56300">
    <property type="entry name" value="Metallo-dependent phosphatases"/>
    <property type="match status" value="1"/>
</dbReference>
<keyword evidence="3" id="KW-0408">Iron</keyword>
<reference evidence="6 7" key="1">
    <citation type="journal article" date="2020" name="Int. J. Syst. Evol. Microbiol.">
        <title>Novel acetic acid bacteria from cider fermentations: Acetobacter conturbans sp. nov. and Acetobacter fallax sp. nov.</title>
        <authorList>
            <person name="Sombolestani A.S."/>
            <person name="Cleenwerck I."/>
            <person name="Cnockaert M."/>
            <person name="Borremans W."/>
            <person name="Wieme A.D."/>
            <person name="De Vuyst L."/>
            <person name="Vandamme P."/>
        </authorList>
    </citation>
    <scope>NUCLEOTIDE SEQUENCE [LARGE SCALE GENOMIC DNA]</scope>
    <source>
        <strain evidence="6 7">LMG 1627</strain>
    </source>
</reference>
<feature type="domain" description="Calcineurin-like phosphoesterase" evidence="5">
    <location>
        <begin position="5"/>
        <end position="220"/>
    </location>
</feature>
<dbReference type="InterPro" id="IPR050884">
    <property type="entry name" value="CNP_phosphodiesterase-III"/>
</dbReference>
<evidence type="ECO:0000313" key="6">
    <source>
        <dbReference type="EMBL" id="NHN89027.1"/>
    </source>
</evidence>
<dbReference type="Proteomes" id="UP000631653">
    <property type="component" value="Unassembled WGS sequence"/>
</dbReference>
<keyword evidence="7" id="KW-1185">Reference proteome</keyword>
<evidence type="ECO:0000256" key="4">
    <source>
        <dbReference type="ARBA" id="ARBA00025742"/>
    </source>
</evidence>
<name>A0ABX0JZY0_9PROT</name>
<dbReference type="InterPro" id="IPR029052">
    <property type="entry name" value="Metallo-depent_PP-like"/>
</dbReference>
<dbReference type="PANTHER" id="PTHR42988">
    <property type="entry name" value="PHOSPHOHYDROLASE"/>
    <property type="match status" value="1"/>
</dbReference>
<dbReference type="InterPro" id="IPR004843">
    <property type="entry name" value="Calcineurin-like_PHP"/>
</dbReference>
<accession>A0ABX0JZY0</accession>
<comment type="similarity">
    <text evidence="4">Belongs to the cyclic nucleotide phosphodiesterase class-III family.</text>
</comment>
<dbReference type="Pfam" id="PF00149">
    <property type="entry name" value="Metallophos"/>
    <property type="match status" value="1"/>
</dbReference>
<dbReference type="Gene3D" id="3.60.21.10">
    <property type="match status" value="1"/>
</dbReference>
<gene>
    <name evidence="6" type="ORF">GOB81_10330</name>
</gene>